<dbReference type="GO" id="GO:0007165">
    <property type="term" value="P:signal transduction"/>
    <property type="evidence" value="ECO:0007669"/>
    <property type="project" value="UniProtKB-KW"/>
</dbReference>
<dbReference type="Pfam" id="PF08395">
    <property type="entry name" value="7tm_7"/>
    <property type="match status" value="1"/>
</dbReference>
<evidence type="ECO:0000256" key="3">
    <source>
        <dbReference type="ARBA" id="ARBA00022692"/>
    </source>
</evidence>
<evidence type="ECO:0000313" key="9">
    <source>
        <dbReference type="EnsemblMetazoa" id="NP_001177424"/>
    </source>
</evidence>
<evidence type="ECO:0000256" key="1">
    <source>
        <dbReference type="ARBA" id="ARBA00004651"/>
    </source>
</evidence>
<keyword evidence="5 8" id="KW-0472">Membrane</keyword>
<dbReference type="RefSeq" id="NP_001177424.1">
    <property type="nucleotide sequence ID" value="NM_001190495.1"/>
</dbReference>
<feature type="transmembrane region" description="Helical" evidence="8">
    <location>
        <begin position="168"/>
        <end position="189"/>
    </location>
</feature>
<feature type="transmembrane region" description="Helical" evidence="8">
    <location>
        <begin position="72"/>
        <end position="98"/>
    </location>
</feature>
<evidence type="ECO:0000256" key="8">
    <source>
        <dbReference type="RuleBase" id="RU363108"/>
    </source>
</evidence>
<name>A0A7M6UGQ2_NASVI</name>
<dbReference type="SMR" id="A0A7M6UGQ2"/>
<accession>A0A7M6UGQ2</accession>
<dbReference type="PANTHER" id="PTHR21143">
    <property type="entry name" value="INVERTEBRATE GUSTATORY RECEPTOR"/>
    <property type="match status" value="1"/>
</dbReference>
<evidence type="ECO:0000256" key="7">
    <source>
        <dbReference type="ARBA" id="ARBA00023224"/>
    </source>
</evidence>
<keyword evidence="3 8" id="KW-0812">Transmembrane</keyword>
<proteinExistence type="inferred from homology"/>
<dbReference type="GO" id="GO:0030424">
    <property type="term" value="C:axon"/>
    <property type="evidence" value="ECO:0007669"/>
    <property type="project" value="TreeGrafter"/>
</dbReference>
<evidence type="ECO:0000256" key="2">
    <source>
        <dbReference type="ARBA" id="ARBA00022475"/>
    </source>
</evidence>
<dbReference type="InParanoid" id="A0A7M6UGQ2"/>
<dbReference type="GO" id="GO:0005886">
    <property type="term" value="C:plasma membrane"/>
    <property type="evidence" value="ECO:0007669"/>
    <property type="project" value="UniProtKB-SubCell"/>
</dbReference>
<feature type="transmembrane region" description="Helical" evidence="8">
    <location>
        <begin position="42"/>
        <end position="60"/>
    </location>
</feature>
<evidence type="ECO:0000256" key="6">
    <source>
        <dbReference type="ARBA" id="ARBA00023170"/>
    </source>
</evidence>
<keyword evidence="10" id="KW-1185">Reference proteome</keyword>
<dbReference type="EnsemblMetazoa" id="NM_001190495">
    <property type="protein sequence ID" value="NP_001177424"/>
    <property type="gene ID" value="GeneID_100462991"/>
</dbReference>
<dbReference type="GO" id="GO:0043025">
    <property type="term" value="C:neuronal cell body"/>
    <property type="evidence" value="ECO:0007669"/>
    <property type="project" value="TreeGrafter"/>
</dbReference>
<keyword evidence="6 8" id="KW-0675">Receptor</keyword>
<evidence type="ECO:0000256" key="5">
    <source>
        <dbReference type="ARBA" id="ARBA00023136"/>
    </source>
</evidence>
<evidence type="ECO:0000313" key="10">
    <source>
        <dbReference type="Proteomes" id="UP000002358"/>
    </source>
</evidence>
<reference evidence="9" key="1">
    <citation type="submission" date="2021-01" db="UniProtKB">
        <authorList>
            <consortium name="EnsemblMetazoa"/>
        </authorList>
    </citation>
    <scope>IDENTIFICATION</scope>
</reference>
<organism evidence="9 10">
    <name type="scientific">Nasonia vitripennis</name>
    <name type="common">Parasitic wasp</name>
    <dbReference type="NCBI Taxonomy" id="7425"/>
    <lineage>
        <taxon>Eukaryota</taxon>
        <taxon>Metazoa</taxon>
        <taxon>Ecdysozoa</taxon>
        <taxon>Arthropoda</taxon>
        <taxon>Hexapoda</taxon>
        <taxon>Insecta</taxon>
        <taxon>Pterygota</taxon>
        <taxon>Neoptera</taxon>
        <taxon>Endopterygota</taxon>
        <taxon>Hymenoptera</taxon>
        <taxon>Apocrita</taxon>
        <taxon>Proctotrupomorpha</taxon>
        <taxon>Chalcidoidea</taxon>
        <taxon>Pteromalidae</taxon>
        <taxon>Pteromalinae</taxon>
        <taxon>Nasonia</taxon>
    </lineage>
</organism>
<dbReference type="CTD" id="5563657"/>
<dbReference type="OrthoDB" id="6366728at2759"/>
<sequence>MYKDLYNTLEPIMWVWRFVGAYPFVIRGPIGSQQYVLSTYSIMLSLIFLIVTLQYCYKSVDFINQSATEYSLFLITISVQQVSNVICFFDSVVLKLFFGKKITRSIENIAIQDKKLSKIGCSLNYSQAVRKGRLYIFILFIFLCFHIHSELVYFNGGAPLLLRIFGNYLAMLQVANVILFAWLMFNVGLRFQVINCKIKTCIFDIEWADQNSSCLLVLRTTAKAHAQLCQAAKIINGTFVLSIINCVLSAFIFTTTMLYYIFMELKNTLPFSHAVYYCSVILIHATTIVIIVQSCNWVHRNAHATVKVLHEFSKENNRFDDDKHLNQIIHNFSMQILHHNLTFSAWGLFPIDSTLLQSLAEAVTTYLVILIQFDPLVT</sequence>
<dbReference type="PANTHER" id="PTHR21143:SF133">
    <property type="entry name" value="GUSTATORY AND PHEROMONE RECEPTOR 32A-RELATED"/>
    <property type="match status" value="1"/>
</dbReference>
<keyword evidence="2 8" id="KW-1003">Cell membrane</keyword>
<dbReference type="GeneID" id="100462991"/>
<comment type="caution">
    <text evidence="8">Lacks conserved residue(s) required for the propagation of feature annotation.</text>
</comment>
<dbReference type="GO" id="GO:0008049">
    <property type="term" value="P:male courtship behavior"/>
    <property type="evidence" value="ECO:0007669"/>
    <property type="project" value="TreeGrafter"/>
</dbReference>
<dbReference type="KEGG" id="nvi:100462991"/>
<keyword evidence="4 8" id="KW-1133">Transmembrane helix</keyword>
<feature type="transmembrane region" description="Helical" evidence="8">
    <location>
        <begin position="239"/>
        <end position="262"/>
    </location>
</feature>
<dbReference type="Proteomes" id="UP000002358">
    <property type="component" value="Chromosome 3"/>
</dbReference>
<comment type="subcellular location">
    <subcellularLocation>
        <location evidence="1 8">Cell membrane</location>
        <topology evidence="1 8">Multi-pass membrane protein</topology>
    </subcellularLocation>
</comment>
<dbReference type="AlphaFoldDB" id="A0A7M6UGQ2"/>
<dbReference type="InterPro" id="IPR013604">
    <property type="entry name" value="7TM_chemorcpt"/>
</dbReference>
<dbReference type="GO" id="GO:0050909">
    <property type="term" value="P:sensory perception of taste"/>
    <property type="evidence" value="ECO:0007669"/>
    <property type="project" value="InterPro"/>
</dbReference>
<keyword evidence="7 8" id="KW-0807">Transducer</keyword>
<feature type="transmembrane region" description="Helical" evidence="8">
    <location>
        <begin position="134"/>
        <end position="156"/>
    </location>
</feature>
<dbReference type="GO" id="GO:0007635">
    <property type="term" value="P:chemosensory behavior"/>
    <property type="evidence" value="ECO:0007669"/>
    <property type="project" value="TreeGrafter"/>
</dbReference>
<dbReference type="GO" id="GO:0030425">
    <property type="term" value="C:dendrite"/>
    <property type="evidence" value="ECO:0007669"/>
    <property type="project" value="TreeGrafter"/>
</dbReference>
<evidence type="ECO:0000256" key="4">
    <source>
        <dbReference type="ARBA" id="ARBA00022989"/>
    </source>
</evidence>
<dbReference type="FunCoup" id="A0A7M6UGQ2">
    <property type="interactions" value="16"/>
</dbReference>
<feature type="transmembrane region" description="Helical" evidence="8">
    <location>
        <begin position="274"/>
        <end position="292"/>
    </location>
</feature>
<comment type="similarity">
    <text evidence="8">Belongs to the insect chemoreceptor superfamily. Gustatory receptor (GR) family.</text>
</comment>
<protein>
    <recommendedName>
        <fullName evidence="8">Gustatory receptor</fullName>
    </recommendedName>
</protein>
<comment type="function">
    <text evidence="8">Gustatory receptor which mediates acceptance or avoidance behavior, depending on its substrates.</text>
</comment>